<organism evidence="2 3">
    <name type="scientific">Aliiruegeria haliotis</name>
    <dbReference type="NCBI Taxonomy" id="1280846"/>
    <lineage>
        <taxon>Bacteria</taxon>
        <taxon>Pseudomonadati</taxon>
        <taxon>Pseudomonadota</taxon>
        <taxon>Alphaproteobacteria</taxon>
        <taxon>Rhodobacterales</taxon>
        <taxon>Roseobacteraceae</taxon>
        <taxon>Aliiruegeria</taxon>
    </lineage>
</organism>
<keyword evidence="1" id="KW-1133">Transmembrane helix</keyword>
<comment type="caution">
    <text evidence="2">The sequence shown here is derived from an EMBL/GenBank/DDBJ whole genome shotgun (WGS) entry which is preliminary data.</text>
</comment>
<proteinExistence type="predicted"/>
<keyword evidence="1" id="KW-0812">Transmembrane</keyword>
<protein>
    <submittedName>
        <fullName evidence="2">Uncharacterized protein</fullName>
    </submittedName>
</protein>
<gene>
    <name evidence="2" type="ORF">CLV78_12021</name>
</gene>
<dbReference type="EMBL" id="PVTD01000020">
    <property type="protein sequence ID" value="PRY19605.1"/>
    <property type="molecule type" value="Genomic_DNA"/>
</dbReference>
<name>A0A2T0REL9_9RHOB</name>
<dbReference type="AlphaFoldDB" id="A0A2T0REL9"/>
<dbReference type="Proteomes" id="UP000239480">
    <property type="component" value="Unassembled WGS sequence"/>
</dbReference>
<accession>A0A2T0REL9</accession>
<keyword evidence="3" id="KW-1185">Reference proteome</keyword>
<keyword evidence="1" id="KW-0472">Membrane</keyword>
<feature type="transmembrane region" description="Helical" evidence="1">
    <location>
        <begin position="7"/>
        <end position="26"/>
    </location>
</feature>
<reference evidence="2 3" key="1">
    <citation type="submission" date="2018-03" db="EMBL/GenBank/DDBJ databases">
        <title>Genomic Encyclopedia of Archaeal and Bacterial Type Strains, Phase II (KMG-II): from individual species to whole genera.</title>
        <authorList>
            <person name="Goeker M."/>
        </authorList>
    </citation>
    <scope>NUCLEOTIDE SEQUENCE [LARGE SCALE GENOMIC DNA]</scope>
    <source>
        <strain evidence="2 3">DSM 29328</strain>
    </source>
</reference>
<evidence type="ECO:0000256" key="1">
    <source>
        <dbReference type="SAM" id="Phobius"/>
    </source>
</evidence>
<evidence type="ECO:0000313" key="2">
    <source>
        <dbReference type="EMBL" id="PRY19605.1"/>
    </source>
</evidence>
<sequence>MQNLCLYKSLAIILVWVAAPAPLWIWPPSLG</sequence>
<evidence type="ECO:0000313" key="3">
    <source>
        <dbReference type="Proteomes" id="UP000239480"/>
    </source>
</evidence>